<protein>
    <submittedName>
        <fullName evidence="2">HicB family protein</fullName>
    </submittedName>
</protein>
<dbReference type="SUPFAM" id="SSF143100">
    <property type="entry name" value="TTHA1013/TTHA0281-like"/>
    <property type="match status" value="1"/>
</dbReference>
<keyword evidence="3" id="KW-1185">Reference proteome</keyword>
<comment type="caution">
    <text evidence="2">The sequence shown here is derived from an EMBL/GenBank/DDBJ whole genome shotgun (WGS) entry which is preliminary data.</text>
</comment>
<reference evidence="2 3" key="1">
    <citation type="submission" date="2018-09" db="EMBL/GenBank/DDBJ databases">
        <title>Characterization of the phylogenetic diversity of five novel species belonging to the genus Bifidobacterium.</title>
        <authorList>
            <person name="Lugli G.A."/>
            <person name="Duranti S."/>
            <person name="Milani C."/>
        </authorList>
    </citation>
    <scope>NUCLEOTIDE SEQUENCE [LARGE SCALE GENOMIC DNA]</scope>
    <source>
        <strain evidence="2 3">2034B</strain>
    </source>
</reference>
<dbReference type="SUPFAM" id="SSF47598">
    <property type="entry name" value="Ribbon-helix-helix"/>
    <property type="match status" value="1"/>
</dbReference>
<dbReference type="Pfam" id="PF05534">
    <property type="entry name" value="HicB"/>
    <property type="match status" value="1"/>
</dbReference>
<gene>
    <name evidence="2" type="ORF">D2E25_1942</name>
</gene>
<dbReference type="InterPro" id="IPR035069">
    <property type="entry name" value="TTHA1013/TTHA0281-like"/>
</dbReference>
<dbReference type="GO" id="GO:0006355">
    <property type="term" value="P:regulation of DNA-templated transcription"/>
    <property type="evidence" value="ECO:0007669"/>
    <property type="project" value="InterPro"/>
</dbReference>
<accession>A0A430FDU1</accession>
<dbReference type="Proteomes" id="UP000287533">
    <property type="component" value="Unassembled WGS sequence"/>
</dbReference>
<name>A0A430FDU1_9BIFI</name>
<sequence length="158" mass="17763">MAAFCYIAKNNIIDDMSSSIEDANEISNTAEITDSDSETANNANPQSPSTVNINHYAYRVRWNEENDDFIASCAELPEVTFVSESQLEAFVGIRTAVAEEVERRRAANEEVPEPLAERHYSGRILVRVPPELHRRLTIEAAEQQVSLNRLISNRLAEL</sequence>
<evidence type="ECO:0000313" key="3">
    <source>
        <dbReference type="Proteomes" id="UP000287533"/>
    </source>
</evidence>
<dbReference type="EMBL" id="QXGL01000010">
    <property type="protein sequence ID" value="RSX51006.1"/>
    <property type="molecule type" value="Genomic_DNA"/>
</dbReference>
<evidence type="ECO:0000313" key="2">
    <source>
        <dbReference type="EMBL" id="RSX51006.1"/>
    </source>
</evidence>
<proteinExistence type="predicted"/>
<dbReference type="InterPro" id="IPR008651">
    <property type="entry name" value="Uncharacterised_HicB"/>
</dbReference>
<evidence type="ECO:0000256" key="1">
    <source>
        <dbReference type="SAM" id="MobiDB-lite"/>
    </source>
</evidence>
<dbReference type="InterPro" id="IPR010985">
    <property type="entry name" value="Ribbon_hlx_hlx"/>
</dbReference>
<feature type="region of interest" description="Disordered" evidence="1">
    <location>
        <begin position="31"/>
        <end position="50"/>
    </location>
</feature>
<dbReference type="AlphaFoldDB" id="A0A430FDU1"/>
<organism evidence="2 3">
    <name type="scientific">Bifidobacterium goeldii</name>
    <dbReference type="NCBI Taxonomy" id="2306975"/>
    <lineage>
        <taxon>Bacteria</taxon>
        <taxon>Bacillati</taxon>
        <taxon>Actinomycetota</taxon>
        <taxon>Actinomycetes</taxon>
        <taxon>Bifidobacteriales</taxon>
        <taxon>Bifidobacteriaceae</taxon>
        <taxon>Bifidobacterium</taxon>
    </lineage>
</organism>